<keyword evidence="3 13" id="KW-0436">Ligase</keyword>
<dbReference type="SUPFAM" id="SSF101353">
    <property type="entry name" value="Putative anticodon-binding domain of alanyl-tRNA synthetase (AlaRS)"/>
    <property type="match status" value="1"/>
</dbReference>
<comment type="subcellular location">
    <subcellularLocation>
        <location evidence="13">Cytoplasm</location>
    </subcellularLocation>
</comment>
<organism evidence="16 17">
    <name type="scientific">Propionibacterium australiense</name>
    <dbReference type="NCBI Taxonomy" id="119981"/>
    <lineage>
        <taxon>Bacteria</taxon>
        <taxon>Bacillati</taxon>
        <taxon>Actinomycetota</taxon>
        <taxon>Actinomycetes</taxon>
        <taxon>Propionibacteriales</taxon>
        <taxon>Propionibacteriaceae</taxon>
        <taxon>Propionibacterium</taxon>
    </lineage>
</organism>
<dbReference type="EMBL" id="UNQJ01000001">
    <property type="protein sequence ID" value="SYZ32223.1"/>
    <property type="molecule type" value="Genomic_DNA"/>
</dbReference>
<sequence length="895" mass="96437">MKAAEIGRRFQDFFASKGHTAVPSASLLYNDPTLLFVNAGMVPFKPYLMGEEPSPWKRATSIQKCLRTLDIDEVGKTTRHGTFFQMMGNFSFGDYFKKEAIEYAWELVTGPLDDGCYGFAPDKVWVTVLGPGHHPDYPDGDIEAREAWLAVGVPADHIQGRGLKDNYWHMGIPGPGGPCSEIYIDRGPEYGPDGGPIADEDRFLEIWNLVFETEELSAVRAKDDFDIAGPMTMRNIDTGAGLERIAYLLQGVDNMYETDEVFPVIERAAQLAGVAYGQDHTTDVRLRVVGDHVRSSLMLMTDGVSPGNEARGYVLRRLLRRSIRSMRLLGVQQPTVIELLDVSRSCMHATYPEIDEAWARIKDVAAAEEASFARTLNSGTQLFESAVAETKAAGALVLPGDKAFQLHDTYGFPIDLTLEMAAEQGLKVDEESFRSLMDAQRARAKADAQSKKAISAGTEAYAQLRADGETGFVGYSELDVPTTVRGLIADGQVVDRVAAGQTVEIVLAETPFYAEMGGQDSDAGVIRAASGEFEVIDVQRPVPGLIVHTVKAGSELAVGDEVQAVVDAFHRQGSCQAHSATHILHAALRQLVGPTATQAGSYNKPGYLRFDFGATHGLSDQLVAEIEARCNEAIRDDLEVRATQMPLERAKSMGALAMFGEKYPDIVRVVEMDGAWSRELCAGTHVAHSSQIGLLSLLTEQSIGAGTRRIEALVSTDAFDHMAAERSLVSQLTGMLHVRPEQLTERVGTLVTDLKAAQKQIEEMKKAQLLAGSGDIVDSAKDMWGVAFAARQLAGVDGGSLRTLAGDVRDRFNDRPAVVALIGGTDSKPTIVVATNQAARDRGLRAGELLREGAATLGGRGGGKDDLAQGGGSDAAKASDALQAVEYAVGHVILG</sequence>
<gene>
    <name evidence="13" type="primary">alaS</name>
    <name evidence="15" type="ORF">D7U36_01825</name>
    <name evidence="16" type="ORF">PROPAUS_0098</name>
</gene>
<evidence type="ECO:0000313" key="18">
    <source>
        <dbReference type="Proteomes" id="UP000279336"/>
    </source>
</evidence>
<keyword evidence="7 13" id="KW-0067">ATP-binding</keyword>
<keyword evidence="6 13" id="KW-0862">Zinc</keyword>
<dbReference type="SUPFAM" id="SSF55186">
    <property type="entry name" value="ThrRS/AlaRS common domain"/>
    <property type="match status" value="1"/>
</dbReference>
<dbReference type="InterPro" id="IPR018165">
    <property type="entry name" value="Ala-tRNA-synth_IIc_core"/>
</dbReference>
<dbReference type="Gene3D" id="2.40.30.130">
    <property type="match status" value="1"/>
</dbReference>
<feature type="binding site" evidence="13">
    <location>
        <position position="685"/>
    </location>
    <ligand>
        <name>Zn(2+)</name>
        <dbReference type="ChEBI" id="CHEBI:29105"/>
    </ligand>
</feature>
<evidence type="ECO:0000256" key="12">
    <source>
        <dbReference type="ARBA" id="ARBA00048300"/>
    </source>
</evidence>
<reference evidence="17" key="1">
    <citation type="submission" date="2018-08" db="EMBL/GenBank/DDBJ databases">
        <authorList>
            <person name="Hornung B."/>
        </authorList>
    </citation>
    <scope>NUCLEOTIDE SEQUENCE [LARGE SCALE GENOMIC DNA]</scope>
</reference>
<name>A0A383S2Z6_9ACTN</name>
<feature type="binding site" evidence="13">
    <location>
        <position position="582"/>
    </location>
    <ligand>
        <name>Zn(2+)</name>
        <dbReference type="ChEBI" id="CHEBI:29105"/>
    </ligand>
</feature>
<evidence type="ECO:0000256" key="1">
    <source>
        <dbReference type="ARBA" id="ARBA00008226"/>
    </source>
</evidence>
<dbReference type="PRINTS" id="PR00980">
    <property type="entry name" value="TRNASYNTHALA"/>
</dbReference>
<dbReference type="SUPFAM" id="SSF50447">
    <property type="entry name" value="Translation proteins"/>
    <property type="match status" value="1"/>
</dbReference>
<dbReference type="Proteomes" id="UP000279336">
    <property type="component" value="Unassembled WGS sequence"/>
</dbReference>
<feature type="binding site" evidence="13">
    <location>
        <position position="681"/>
    </location>
    <ligand>
        <name>Zn(2+)</name>
        <dbReference type="ChEBI" id="CHEBI:29105"/>
    </ligand>
</feature>
<dbReference type="Gene3D" id="3.30.930.10">
    <property type="entry name" value="Bira Bifunctional Protein, Domain 2"/>
    <property type="match status" value="1"/>
</dbReference>
<dbReference type="InterPro" id="IPR023033">
    <property type="entry name" value="Ala_tRNA_ligase_euk/bac"/>
</dbReference>
<dbReference type="EMBL" id="RCIW01000002">
    <property type="protein sequence ID" value="RLP12751.1"/>
    <property type="molecule type" value="Genomic_DNA"/>
</dbReference>
<proteinExistence type="inferred from homology"/>
<reference evidence="16" key="2">
    <citation type="submission" date="2018-08" db="EMBL/GenBank/DDBJ databases">
        <authorList>
            <person name="Ferrada E.E."/>
            <person name="Latorre B.A."/>
        </authorList>
    </citation>
    <scope>NUCLEOTIDE SEQUENCE [LARGE SCALE GENOMIC DNA]</scope>
    <source>
        <strain evidence="16">Propionibacterium_australiense1</strain>
    </source>
</reference>
<protein>
    <recommendedName>
        <fullName evidence="13">Alanine--tRNA ligase</fullName>
        <ecNumber evidence="13">6.1.1.7</ecNumber>
    </recommendedName>
    <alternativeName>
        <fullName evidence="13">Alanyl-tRNA synthetase</fullName>
        <shortName evidence="13">AlaRS</shortName>
    </alternativeName>
</protein>
<evidence type="ECO:0000313" key="17">
    <source>
        <dbReference type="Proteomes" id="UP000263928"/>
    </source>
</evidence>
<keyword evidence="8 13" id="KW-0694">RNA-binding</keyword>
<dbReference type="Pfam" id="PF02272">
    <property type="entry name" value="DHHA1"/>
    <property type="match status" value="1"/>
</dbReference>
<dbReference type="InterPro" id="IPR018164">
    <property type="entry name" value="Ala-tRNA-synth_IIc_N"/>
</dbReference>
<dbReference type="CDD" id="cd00673">
    <property type="entry name" value="AlaRS_core"/>
    <property type="match status" value="1"/>
</dbReference>
<comment type="cofactor">
    <cofactor evidence="13">
        <name>Zn(2+)</name>
        <dbReference type="ChEBI" id="CHEBI:29105"/>
    </cofactor>
    <text evidence="13">Binds 1 zinc ion per subunit.</text>
</comment>
<evidence type="ECO:0000256" key="6">
    <source>
        <dbReference type="ARBA" id="ARBA00022833"/>
    </source>
</evidence>
<dbReference type="NCBIfam" id="TIGR00344">
    <property type="entry name" value="alaS"/>
    <property type="match status" value="1"/>
</dbReference>
<dbReference type="GO" id="GO:0008270">
    <property type="term" value="F:zinc ion binding"/>
    <property type="evidence" value="ECO:0007669"/>
    <property type="project" value="UniProtKB-UniRule"/>
</dbReference>
<reference evidence="15 18" key="3">
    <citation type="submission" date="2018-10" db="EMBL/GenBank/DDBJ databases">
        <title>Propionibacterium australiense Genome Sequencing and Assembly.</title>
        <authorList>
            <person name="Bernier A.-M."/>
            <person name="Bernard K."/>
        </authorList>
    </citation>
    <scope>NUCLEOTIDE SEQUENCE [LARGE SCALE GENOMIC DNA]</scope>
    <source>
        <strain evidence="15 18">NML98A078</strain>
    </source>
</reference>
<dbReference type="Gene3D" id="3.10.310.40">
    <property type="match status" value="1"/>
</dbReference>
<keyword evidence="2 13" id="KW-0820">tRNA-binding</keyword>
<comment type="similarity">
    <text evidence="1 13">Belongs to the class-II aminoacyl-tRNA synthetase family.</text>
</comment>
<feature type="domain" description="Alanyl-transfer RNA synthetases family profile" evidence="14">
    <location>
        <begin position="1"/>
        <end position="724"/>
    </location>
</feature>
<dbReference type="InterPro" id="IPR009000">
    <property type="entry name" value="Transl_B-barrel_sf"/>
</dbReference>
<comment type="domain">
    <text evidence="13">Consists of three domains; the N-terminal catalytic domain, the editing domain and the C-terminal C-Ala domain. The editing domain removes incorrectly charged amino acids, while the C-Ala domain, along with tRNA(Ala), serves as a bridge to cooperatively bring together the editing and aminoacylation centers thus stimulating deacylation of misacylated tRNAs.</text>
</comment>
<keyword evidence="10 13" id="KW-0030">Aminoacyl-tRNA synthetase</keyword>
<dbReference type="InterPro" id="IPR003156">
    <property type="entry name" value="DHHA1_dom"/>
</dbReference>
<keyword evidence="4 13" id="KW-0479">Metal-binding</keyword>
<dbReference type="FunFam" id="3.30.54.20:FF:000001">
    <property type="entry name" value="Alanine--tRNA ligase"/>
    <property type="match status" value="1"/>
</dbReference>
<dbReference type="EC" id="6.1.1.7" evidence="13"/>
<evidence type="ECO:0000256" key="9">
    <source>
        <dbReference type="ARBA" id="ARBA00022917"/>
    </source>
</evidence>
<dbReference type="Gene3D" id="3.30.54.20">
    <property type="match status" value="1"/>
</dbReference>
<comment type="function">
    <text evidence="11 13">Catalyzes the attachment of alanine to tRNA(Ala) in a two-step reaction: alanine is first activated by ATP to form Ala-AMP and then transferred to the acceptor end of tRNA(Ala). Also edits incorrectly charged Ser-tRNA(Ala) and Gly-tRNA(Ala) via its editing domain.</text>
</comment>
<dbReference type="GO" id="GO:0005524">
    <property type="term" value="F:ATP binding"/>
    <property type="evidence" value="ECO:0007669"/>
    <property type="project" value="UniProtKB-UniRule"/>
</dbReference>
<evidence type="ECO:0000256" key="2">
    <source>
        <dbReference type="ARBA" id="ARBA00022555"/>
    </source>
</evidence>
<comment type="catalytic activity">
    <reaction evidence="12 13">
        <text>tRNA(Ala) + L-alanine + ATP = L-alanyl-tRNA(Ala) + AMP + diphosphate</text>
        <dbReference type="Rhea" id="RHEA:12540"/>
        <dbReference type="Rhea" id="RHEA-COMP:9657"/>
        <dbReference type="Rhea" id="RHEA-COMP:9923"/>
        <dbReference type="ChEBI" id="CHEBI:30616"/>
        <dbReference type="ChEBI" id="CHEBI:33019"/>
        <dbReference type="ChEBI" id="CHEBI:57972"/>
        <dbReference type="ChEBI" id="CHEBI:78442"/>
        <dbReference type="ChEBI" id="CHEBI:78497"/>
        <dbReference type="ChEBI" id="CHEBI:456215"/>
        <dbReference type="EC" id="6.1.1.7"/>
    </reaction>
</comment>
<dbReference type="Pfam" id="PF01411">
    <property type="entry name" value="tRNA-synt_2c"/>
    <property type="match status" value="1"/>
</dbReference>
<evidence type="ECO:0000313" key="16">
    <source>
        <dbReference type="EMBL" id="SYZ32223.1"/>
    </source>
</evidence>
<dbReference type="Gene3D" id="6.10.250.550">
    <property type="match status" value="1"/>
</dbReference>
<dbReference type="FunFam" id="3.10.310.40:FF:000001">
    <property type="entry name" value="Alanine--tRNA ligase"/>
    <property type="match status" value="1"/>
</dbReference>
<dbReference type="PANTHER" id="PTHR11777">
    <property type="entry name" value="ALANYL-TRNA SYNTHETASE"/>
    <property type="match status" value="1"/>
</dbReference>
<dbReference type="HAMAP" id="MF_00036_B">
    <property type="entry name" value="Ala_tRNA_synth_B"/>
    <property type="match status" value="1"/>
</dbReference>
<dbReference type="OrthoDB" id="9803884at2"/>
<evidence type="ECO:0000313" key="15">
    <source>
        <dbReference type="EMBL" id="RLP12751.1"/>
    </source>
</evidence>
<dbReference type="GO" id="GO:0000049">
    <property type="term" value="F:tRNA binding"/>
    <property type="evidence" value="ECO:0007669"/>
    <property type="project" value="UniProtKB-KW"/>
</dbReference>
<dbReference type="SMART" id="SM00863">
    <property type="entry name" value="tRNA_SAD"/>
    <property type="match status" value="1"/>
</dbReference>
<dbReference type="Pfam" id="PF07973">
    <property type="entry name" value="tRNA_SAD"/>
    <property type="match status" value="1"/>
</dbReference>
<keyword evidence="9 13" id="KW-0648">Protein biosynthesis</keyword>
<keyword evidence="13" id="KW-0963">Cytoplasm</keyword>
<keyword evidence="17" id="KW-1185">Reference proteome</keyword>
<dbReference type="GO" id="GO:0004813">
    <property type="term" value="F:alanine-tRNA ligase activity"/>
    <property type="evidence" value="ECO:0007669"/>
    <property type="project" value="UniProtKB-UniRule"/>
</dbReference>
<dbReference type="InterPro" id="IPR018162">
    <property type="entry name" value="Ala-tRNA-ligase_IIc_anticod-bd"/>
</dbReference>
<dbReference type="RefSeq" id="WP_119160603.1">
    <property type="nucleotide sequence ID" value="NZ_LR134442.1"/>
</dbReference>
<dbReference type="Proteomes" id="UP000263928">
    <property type="component" value="Unassembled WGS sequence"/>
</dbReference>
<dbReference type="GO" id="GO:0006419">
    <property type="term" value="P:alanyl-tRNA aminoacylation"/>
    <property type="evidence" value="ECO:0007669"/>
    <property type="project" value="UniProtKB-UniRule"/>
</dbReference>
<dbReference type="InterPro" id="IPR050058">
    <property type="entry name" value="Ala-tRNA_ligase"/>
</dbReference>
<dbReference type="AlphaFoldDB" id="A0A383S2Z6"/>
<dbReference type="GO" id="GO:0005829">
    <property type="term" value="C:cytosol"/>
    <property type="evidence" value="ECO:0007669"/>
    <property type="project" value="TreeGrafter"/>
</dbReference>
<evidence type="ECO:0000256" key="7">
    <source>
        <dbReference type="ARBA" id="ARBA00022840"/>
    </source>
</evidence>
<evidence type="ECO:0000256" key="3">
    <source>
        <dbReference type="ARBA" id="ARBA00022598"/>
    </source>
</evidence>
<accession>A0A383S2Z6</accession>
<feature type="binding site" evidence="13">
    <location>
        <position position="578"/>
    </location>
    <ligand>
        <name>Zn(2+)</name>
        <dbReference type="ChEBI" id="CHEBI:29105"/>
    </ligand>
</feature>
<dbReference type="Gene3D" id="3.30.980.10">
    <property type="entry name" value="Threonyl-trna Synthetase, Chain A, domain 2"/>
    <property type="match status" value="1"/>
</dbReference>
<dbReference type="InterPro" id="IPR002318">
    <property type="entry name" value="Ala-tRNA-lgiase_IIc"/>
</dbReference>
<dbReference type="SUPFAM" id="SSF55681">
    <property type="entry name" value="Class II aaRS and biotin synthetases"/>
    <property type="match status" value="1"/>
</dbReference>
<dbReference type="FunFam" id="3.30.980.10:FF:000004">
    <property type="entry name" value="Alanine--tRNA ligase, cytoplasmic"/>
    <property type="match status" value="1"/>
</dbReference>
<evidence type="ECO:0000256" key="5">
    <source>
        <dbReference type="ARBA" id="ARBA00022741"/>
    </source>
</evidence>
<evidence type="ECO:0000256" key="4">
    <source>
        <dbReference type="ARBA" id="ARBA00022723"/>
    </source>
</evidence>
<evidence type="ECO:0000256" key="10">
    <source>
        <dbReference type="ARBA" id="ARBA00023146"/>
    </source>
</evidence>
<dbReference type="InterPro" id="IPR018163">
    <property type="entry name" value="Thr/Ala-tRNA-synth_IIc_edit"/>
</dbReference>
<dbReference type="InterPro" id="IPR012947">
    <property type="entry name" value="tRNA_SAD"/>
</dbReference>
<dbReference type="InterPro" id="IPR045864">
    <property type="entry name" value="aa-tRNA-synth_II/BPL/LPL"/>
</dbReference>
<evidence type="ECO:0000256" key="13">
    <source>
        <dbReference type="HAMAP-Rule" id="MF_00036"/>
    </source>
</evidence>
<keyword evidence="5 13" id="KW-0547">Nucleotide-binding</keyword>
<evidence type="ECO:0000259" key="14">
    <source>
        <dbReference type="PROSITE" id="PS50860"/>
    </source>
</evidence>
<evidence type="ECO:0000256" key="8">
    <source>
        <dbReference type="ARBA" id="ARBA00022884"/>
    </source>
</evidence>
<dbReference type="GO" id="GO:0002161">
    <property type="term" value="F:aminoacyl-tRNA deacylase activity"/>
    <property type="evidence" value="ECO:0007669"/>
    <property type="project" value="TreeGrafter"/>
</dbReference>
<dbReference type="PROSITE" id="PS50860">
    <property type="entry name" value="AA_TRNA_LIGASE_II_ALA"/>
    <property type="match status" value="1"/>
</dbReference>
<evidence type="ECO:0000256" key="11">
    <source>
        <dbReference type="ARBA" id="ARBA00024779"/>
    </source>
</evidence>
<dbReference type="PANTHER" id="PTHR11777:SF9">
    <property type="entry name" value="ALANINE--TRNA LIGASE, CYTOPLASMIC"/>
    <property type="match status" value="1"/>
</dbReference>